<evidence type="ECO:0000256" key="1">
    <source>
        <dbReference type="SAM" id="MobiDB-lite"/>
    </source>
</evidence>
<gene>
    <name evidence="2" type="ORF">NIES2135_44490</name>
</gene>
<feature type="region of interest" description="Disordered" evidence="1">
    <location>
        <begin position="1"/>
        <end position="27"/>
    </location>
</feature>
<keyword evidence="3" id="KW-1185">Reference proteome</keyword>
<feature type="compositionally biased region" description="Pro residues" evidence="1">
    <location>
        <begin position="1"/>
        <end position="10"/>
    </location>
</feature>
<protein>
    <recommendedName>
        <fullName evidence="4">Cell division protein FtsL</fullName>
    </recommendedName>
</protein>
<evidence type="ECO:0008006" key="4">
    <source>
        <dbReference type="Google" id="ProtNLM"/>
    </source>
</evidence>
<organism evidence="2 3">
    <name type="scientific">Leptolyngbya boryana NIES-2135</name>
    <dbReference type="NCBI Taxonomy" id="1973484"/>
    <lineage>
        <taxon>Bacteria</taxon>
        <taxon>Bacillati</taxon>
        <taxon>Cyanobacteriota</taxon>
        <taxon>Cyanophyceae</taxon>
        <taxon>Leptolyngbyales</taxon>
        <taxon>Leptolyngbyaceae</taxon>
        <taxon>Leptolyngbya group</taxon>
        <taxon>Leptolyngbya</taxon>
    </lineage>
</organism>
<name>A0A1Z4JLE7_LEPBY</name>
<dbReference type="Proteomes" id="UP000217895">
    <property type="component" value="Chromosome"/>
</dbReference>
<dbReference type="EMBL" id="AP018203">
    <property type="protein sequence ID" value="BAY57579.1"/>
    <property type="molecule type" value="Genomic_DNA"/>
</dbReference>
<reference evidence="2 3" key="1">
    <citation type="submission" date="2017-06" db="EMBL/GenBank/DDBJ databases">
        <title>Genome sequencing of cyanobaciteial culture collection at National Institute for Environmental Studies (NIES).</title>
        <authorList>
            <person name="Hirose Y."/>
            <person name="Shimura Y."/>
            <person name="Fujisawa T."/>
            <person name="Nakamura Y."/>
            <person name="Kawachi M."/>
        </authorList>
    </citation>
    <scope>NUCLEOTIDE SEQUENCE [LARGE SCALE GENOMIC DNA]</scope>
    <source>
        <strain evidence="2 3">NIES-2135</strain>
    </source>
</reference>
<proteinExistence type="predicted"/>
<evidence type="ECO:0000313" key="3">
    <source>
        <dbReference type="Proteomes" id="UP000217895"/>
    </source>
</evidence>
<accession>A0A1Z4JLE7</accession>
<evidence type="ECO:0000313" key="2">
    <source>
        <dbReference type="EMBL" id="BAY57579.1"/>
    </source>
</evidence>
<sequence>MNALPLPQPPESRKPRRSRAQQPLRRQVRSRVLAAEALIKLSVNALISTAAIAALTQLIPYGVTQQAKLKEIQTEVKTADTRVSRLKAAFNRNFDPHQASKVAQEQANVMPPDSRMVVLGDVEPPAQTAQAAPAQNP</sequence>
<dbReference type="AlphaFoldDB" id="A0A1Z4JLE7"/>